<dbReference type="CDD" id="cd02603">
    <property type="entry name" value="HAD_sEH-N_like"/>
    <property type="match status" value="1"/>
</dbReference>
<organism evidence="1 2">
    <name type="scientific">Salegentibacter agarivorans</name>
    <dbReference type="NCBI Taxonomy" id="345907"/>
    <lineage>
        <taxon>Bacteria</taxon>
        <taxon>Pseudomonadati</taxon>
        <taxon>Bacteroidota</taxon>
        <taxon>Flavobacteriia</taxon>
        <taxon>Flavobacteriales</taxon>
        <taxon>Flavobacteriaceae</taxon>
        <taxon>Salegentibacter</taxon>
    </lineage>
</organism>
<dbReference type="Gene3D" id="1.10.150.240">
    <property type="entry name" value="Putative phosphatase, domain 2"/>
    <property type="match status" value="1"/>
</dbReference>
<dbReference type="NCBIfam" id="TIGR01509">
    <property type="entry name" value="HAD-SF-IA-v3"/>
    <property type="match status" value="1"/>
</dbReference>
<keyword evidence="2" id="KW-1185">Reference proteome</keyword>
<dbReference type="RefSeq" id="WP_093303724.1">
    <property type="nucleotide sequence ID" value="NZ_FOOH01000006.1"/>
</dbReference>
<evidence type="ECO:0000313" key="1">
    <source>
        <dbReference type="EMBL" id="SFF72753.1"/>
    </source>
</evidence>
<dbReference type="SFLD" id="SFLDS00003">
    <property type="entry name" value="Haloacid_Dehalogenase"/>
    <property type="match status" value="1"/>
</dbReference>
<dbReference type="InterPro" id="IPR036412">
    <property type="entry name" value="HAD-like_sf"/>
</dbReference>
<reference evidence="2" key="1">
    <citation type="submission" date="2016-10" db="EMBL/GenBank/DDBJ databases">
        <authorList>
            <person name="Varghese N."/>
            <person name="Submissions S."/>
        </authorList>
    </citation>
    <scope>NUCLEOTIDE SEQUENCE [LARGE SCALE GENOMIC DNA]</scope>
    <source>
        <strain evidence="2">DSM 23515</strain>
    </source>
</reference>
<dbReference type="EMBL" id="FOOH01000006">
    <property type="protein sequence ID" value="SFF72753.1"/>
    <property type="molecule type" value="Genomic_DNA"/>
</dbReference>
<dbReference type="GO" id="GO:0016787">
    <property type="term" value="F:hydrolase activity"/>
    <property type="evidence" value="ECO:0007669"/>
    <property type="project" value="UniProtKB-KW"/>
</dbReference>
<evidence type="ECO:0000313" key="2">
    <source>
        <dbReference type="Proteomes" id="UP000199116"/>
    </source>
</evidence>
<protein>
    <submittedName>
        <fullName evidence="1">Putative hydrolase of the HAD superfamily</fullName>
    </submittedName>
</protein>
<dbReference type="InterPro" id="IPR006439">
    <property type="entry name" value="HAD-SF_hydro_IA"/>
</dbReference>
<dbReference type="Proteomes" id="UP000199116">
    <property type="component" value="Unassembled WGS sequence"/>
</dbReference>
<name>A0A1I2L1P3_9FLAO</name>
<proteinExistence type="predicted"/>
<dbReference type="PANTHER" id="PTHR43611">
    <property type="entry name" value="ALPHA-D-GLUCOSE 1-PHOSPHATE PHOSPHATASE"/>
    <property type="match status" value="1"/>
</dbReference>
<dbReference type="AlphaFoldDB" id="A0A1I2L1P3"/>
<keyword evidence="1" id="KW-0378">Hydrolase</keyword>
<dbReference type="SFLD" id="SFLDG01129">
    <property type="entry name" value="C1.5:_HAD__Beta-PGM__Phosphata"/>
    <property type="match status" value="1"/>
</dbReference>
<accession>A0A1I2L1P3</accession>
<dbReference type="SUPFAM" id="SSF56784">
    <property type="entry name" value="HAD-like"/>
    <property type="match status" value="1"/>
</dbReference>
<dbReference type="PANTHER" id="PTHR43611:SF3">
    <property type="entry name" value="FLAVIN MONONUCLEOTIDE HYDROLASE 1, CHLOROPLATIC"/>
    <property type="match status" value="1"/>
</dbReference>
<dbReference type="Gene3D" id="3.40.50.1000">
    <property type="entry name" value="HAD superfamily/HAD-like"/>
    <property type="match status" value="1"/>
</dbReference>
<dbReference type="InterPro" id="IPR023198">
    <property type="entry name" value="PGP-like_dom2"/>
</dbReference>
<dbReference type="InterPro" id="IPR023214">
    <property type="entry name" value="HAD_sf"/>
</dbReference>
<gene>
    <name evidence="1" type="ORF">SAMN04488033_106156</name>
</gene>
<dbReference type="Pfam" id="PF00702">
    <property type="entry name" value="Hydrolase"/>
    <property type="match status" value="1"/>
</dbReference>
<dbReference type="PRINTS" id="PR00413">
    <property type="entry name" value="HADHALOGNASE"/>
</dbReference>
<sequence length="202" mass="24143">MIKTIIFDFGDVFINLDKPATMREMNKHEIEELSESLLNINQKYEKGLISSEEFVKSYQSEYTQLQEEHFKNSWNAILVDFPEYRYQFLKKISEEKNYQLILLSNTNEIHIDWVKENVPFFEDFKACFDAFYLSHEINFRKPDAEIYEFVLKQHGLKPQECLFIDDTKENTDAAEDLGIHTWNIEPTREDVIDLFTAKKELF</sequence>